<proteinExistence type="predicted"/>
<dbReference type="OrthoDB" id="2572856at2759"/>
<evidence type="ECO:0000313" key="1">
    <source>
        <dbReference type="EMBL" id="KIR42255.1"/>
    </source>
</evidence>
<dbReference type="AlphaFoldDB" id="A0A0D0VBR2"/>
<reference evidence="1 2" key="1">
    <citation type="submission" date="2015-01" db="EMBL/GenBank/DDBJ databases">
        <title>The Genome Sequence of Cryptococcus gattii Ram5.</title>
        <authorList>
            <consortium name="The Broad Institute Genomics Platform"/>
            <person name="Cuomo C."/>
            <person name="Litvintseva A."/>
            <person name="Chen Y."/>
            <person name="Heitman J."/>
            <person name="Sun S."/>
            <person name="Springer D."/>
            <person name="Dromer F."/>
            <person name="Young S."/>
            <person name="Zeng Q."/>
            <person name="Gargeya S."/>
            <person name="Abouelleil A."/>
            <person name="Alvarado L."/>
            <person name="Chapman S.B."/>
            <person name="Gainer-Dewar J."/>
            <person name="Goldberg J."/>
            <person name="Griggs A."/>
            <person name="Gujja S."/>
            <person name="Hansen M."/>
            <person name="Howarth C."/>
            <person name="Imamovic A."/>
            <person name="Larimer J."/>
            <person name="Murphy C."/>
            <person name="Naylor J."/>
            <person name="Pearson M."/>
            <person name="Priest M."/>
            <person name="Roberts A."/>
            <person name="Saif S."/>
            <person name="Shea T."/>
            <person name="Sykes S."/>
            <person name="Wortman J."/>
            <person name="Nusbaum C."/>
            <person name="Birren B."/>
        </authorList>
    </citation>
    <scope>NUCLEOTIDE SEQUENCE [LARGE SCALE GENOMIC DNA]</scope>
    <source>
        <strain evidence="1 2">Ram5</strain>
    </source>
</reference>
<name>A0A0D0VBR2_9TREE</name>
<sequence length="530" mass="59494">MQYLRANRYPDDFLVRLPAYYADHGGPGWYPELQCPQQAHPAVQYHSALRKDVYIQPKAFFISRIKEELGKQGICEILYSFGAERGFPCQRQAEDVLMIANRNSHLLVSSSSELKARYPEIDSRGFNSASTRDILLVREEFPLKSAYIPTVASSHPAHLPSSQPSRWNAVGYARDAFVNKRKLTEYDPNLYPLAYNHLLDSHDKPSFRGLECEGMERCGAHNLEEAPSPRKRRLLAHHPLSSSLHRYVDMPDLRYDHYQVSFHLGECVVPSVLQCGRKSPYTTSQIATADYSQRDSTLRSTLWSPQQPPKKKIKKRKSLFKTKYALGMGTGTYVGDRTVPTGGTALRDVNDQRRITYLAKRLCALNETSKNQTEGETQVSGTSIPSADVVECMRQIVLGNGGDTEPLSAAETLIFNEEVQAELGGDLTSGNLPDWKRKVTAAWIKIHGHNLVPCLGPAASFWVHLDSRAVPPHHSFTVTFNFLRHTFTPLSVKQTDVSQGSLHYLIDQLQGSVLNLEDQRKLSGLEKSGS</sequence>
<dbReference type="HOGENOM" id="CLU_585283_0_0_1"/>
<dbReference type="EMBL" id="KN847898">
    <property type="protein sequence ID" value="KIR42255.1"/>
    <property type="molecule type" value="Genomic_DNA"/>
</dbReference>
<protein>
    <submittedName>
        <fullName evidence="1">Uncharacterized protein</fullName>
    </submittedName>
</protein>
<accession>A0A0D0VBR2</accession>
<dbReference type="Proteomes" id="UP000053392">
    <property type="component" value="Unassembled WGS sequence"/>
</dbReference>
<evidence type="ECO:0000313" key="2">
    <source>
        <dbReference type="Proteomes" id="UP000053392"/>
    </source>
</evidence>
<gene>
    <name evidence="1" type="ORF">I313_01477</name>
</gene>
<organism evidence="1 2">
    <name type="scientific">Cryptococcus deuterogattii Ram5</name>
    <dbReference type="NCBI Taxonomy" id="1296110"/>
    <lineage>
        <taxon>Eukaryota</taxon>
        <taxon>Fungi</taxon>
        <taxon>Dikarya</taxon>
        <taxon>Basidiomycota</taxon>
        <taxon>Agaricomycotina</taxon>
        <taxon>Tremellomycetes</taxon>
        <taxon>Tremellales</taxon>
        <taxon>Cryptococcaceae</taxon>
        <taxon>Cryptococcus</taxon>
        <taxon>Cryptococcus gattii species complex</taxon>
    </lineage>
</organism>
<keyword evidence="2" id="KW-1185">Reference proteome</keyword>